<feature type="binding site" evidence="1">
    <location>
        <position position="263"/>
    </location>
    <ligand>
        <name>Zn(2+)</name>
        <dbReference type="ChEBI" id="CHEBI:29105"/>
        <label>1</label>
    </ligand>
</feature>
<accession>A0A4Y7WK28</accession>
<dbReference type="Pfam" id="PF01979">
    <property type="entry name" value="Amidohydro_1"/>
    <property type="match status" value="1"/>
</dbReference>
<keyword evidence="1" id="KW-0862">Zinc</keyword>
<evidence type="ECO:0000313" key="6">
    <source>
        <dbReference type="Proteomes" id="UP000298210"/>
    </source>
</evidence>
<dbReference type="InterPro" id="IPR047601">
    <property type="entry name" value="EF_0837-like"/>
</dbReference>
<evidence type="ECO:0000256" key="2">
    <source>
        <dbReference type="PIRSR" id="PIRSR039004-2"/>
    </source>
</evidence>
<dbReference type="NCBIfam" id="TIGR03583">
    <property type="entry name" value="EF_0837"/>
    <property type="match status" value="1"/>
</dbReference>
<dbReference type="NCBIfam" id="NF006689">
    <property type="entry name" value="PRK09237.1"/>
    <property type="match status" value="1"/>
</dbReference>
<dbReference type="Proteomes" id="UP000298210">
    <property type="component" value="Unassembled WGS sequence"/>
</dbReference>
<dbReference type="PANTHER" id="PTHR42717:SF1">
    <property type="entry name" value="IMIDAZOLONEPROPIONASE AND RELATED AMIDOHYDROLASES"/>
    <property type="match status" value="1"/>
</dbReference>
<feature type="binding site" evidence="1">
    <location>
        <position position="57"/>
    </location>
    <ligand>
        <name>Zn(2+)</name>
        <dbReference type="ChEBI" id="CHEBI:29105"/>
        <label>1</label>
    </ligand>
</feature>
<dbReference type="Gene3D" id="2.30.40.10">
    <property type="entry name" value="Urease, subunit C, domain 1"/>
    <property type="match status" value="1"/>
</dbReference>
<dbReference type="GO" id="GO:0019213">
    <property type="term" value="F:deacetylase activity"/>
    <property type="evidence" value="ECO:0007669"/>
    <property type="project" value="InterPro"/>
</dbReference>
<evidence type="ECO:0000313" key="5">
    <source>
        <dbReference type="EMBL" id="TES48475.1"/>
    </source>
</evidence>
<dbReference type="GO" id="GO:0004151">
    <property type="term" value="F:dihydroorotase activity"/>
    <property type="evidence" value="ECO:0007669"/>
    <property type="project" value="UniProtKB-EC"/>
</dbReference>
<dbReference type="InterPro" id="IPR032466">
    <property type="entry name" value="Metal_Hydrolase"/>
</dbReference>
<feature type="modified residue" description="N6-carboxylysine" evidence="2">
    <location>
        <position position="149"/>
    </location>
</feature>
<dbReference type="EC" id="3.5.2.3" evidence="5"/>
<dbReference type="InterPro" id="IPR020043">
    <property type="entry name" value="Deacetylase_Atu3266-like"/>
</dbReference>
<dbReference type="SUPFAM" id="SSF51556">
    <property type="entry name" value="Metallo-dependent hydrolases"/>
    <property type="match status" value="1"/>
</dbReference>
<sequence>MKQIIRKARFVTGKPKDIVIENGKFMAIVDEYAGEGEEVSFEEDVYMSSGWIDLHTHAFPGFPPYCAEPDEIGYKTGVTTVVDAGTCGSDQIDSFYRLATKSMTRIFAFLNISSVGLSRMDELSDLSFISAPAIEHALESYPSFIVGLKARMSASVVGTNDIQPLLLAKAVQQQKPLMVHIGSAPPNIASILNELKQGDIITHCYNGKANNLFREDGKPLLSLQEARERGVALDVGHGTESFSFEVAEQALKEHVHFDTISTDIYERNQRHGPVYDMASTLTKCLALGCSLETVIQAVTEAPARLIGRTDIGTIKVGANADLTLFKLEHGRSYSWIDSHGAVRQTTYRIKPLAVYIGGTYIEL</sequence>
<proteinExistence type="predicted"/>
<feature type="binding site" description="via carbamate group" evidence="1">
    <location>
        <position position="149"/>
    </location>
    <ligand>
        <name>Zn(2+)</name>
        <dbReference type="ChEBI" id="CHEBI:29105"/>
        <label>2</label>
    </ligand>
</feature>
<dbReference type="PIRSF" id="PIRSF039004">
    <property type="entry name" value="ADE_EF_0837"/>
    <property type="match status" value="1"/>
</dbReference>
<dbReference type="GO" id="GO:0046872">
    <property type="term" value="F:metal ion binding"/>
    <property type="evidence" value="ECO:0007669"/>
    <property type="project" value="UniProtKB-KW"/>
</dbReference>
<dbReference type="InterPro" id="IPR011059">
    <property type="entry name" value="Metal-dep_hydrolase_composite"/>
</dbReference>
<feature type="binding site" evidence="1">
    <location>
        <position position="180"/>
    </location>
    <ligand>
        <name>Zn(2+)</name>
        <dbReference type="ChEBI" id="CHEBI:29105"/>
        <label>2</label>
    </ligand>
</feature>
<evidence type="ECO:0000256" key="3">
    <source>
        <dbReference type="PIRSR" id="PIRSR039004-3"/>
    </source>
</evidence>
<feature type="binding site" evidence="1">
    <location>
        <position position="203"/>
    </location>
    <ligand>
        <name>Zn(2+)</name>
        <dbReference type="ChEBI" id="CHEBI:29105"/>
        <label>2</label>
    </ligand>
</feature>
<reference evidence="5 6" key="1">
    <citation type="submission" date="2019-03" db="EMBL/GenBank/DDBJ databases">
        <authorList>
            <person name="Liu G."/>
        </authorList>
    </citation>
    <scope>NUCLEOTIDE SEQUENCE [LARGE SCALE GENOMIC DNA]</scope>
    <source>
        <strain evidence="5 6">DSM 19099</strain>
    </source>
</reference>
<protein>
    <submittedName>
        <fullName evidence="5">Amidohydrolase/deacetylase family metallohydrolase</fullName>
        <ecNumber evidence="5">3.5.2.3</ecNumber>
    </submittedName>
</protein>
<feature type="binding site" evidence="1">
    <location>
        <position position="55"/>
    </location>
    <ligand>
        <name>Zn(2+)</name>
        <dbReference type="ChEBI" id="CHEBI:29105"/>
        <label>1</label>
    </ligand>
</feature>
<evidence type="ECO:0000259" key="4">
    <source>
        <dbReference type="Pfam" id="PF01979"/>
    </source>
</evidence>
<name>A0A4Y7WK28_9BACI</name>
<evidence type="ECO:0000256" key="1">
    <source>
        <dbReference type="PIRSR" id="PIRSR039004-1"/>
    </source>
</evidence>
<dbReference type="InterPro" id="IPR006680">
    <property type="entry name" value="Amidohydro-rel"/>
</dbReference>
<keyword evidence="1" id="KW-0479">Metal-binding</keyword>
<organism evidence="5 6">
    <name type="scientific">Shouchella lehensis</name>
    <dbReference type="NCBI Taxonomy" id="300825"/>
    <lineage>
        <taxon>Bacteria</taxon>
        <taxon>Bacillati</taxon>
        <taxon>Bacillota</taxon>
        <taxon>Bacilli</taxon>
        <taxon>Bacillales</taxon>
        <taxon>Bacillaceae</taxon>
        <taxon>Shouchella</taxon>
    </lineage>
</organism>
<feature type="site" description="Transition state stabilizer" evidence="3">
    <location>
        <position position="151"/>
    </location>
</feature>
<dbReference type="PANTHER" id="PTHR42717">
    <property type="entry name" value="DIHYDROOROTASE-RELATED"/>
    <property type="match status" value="1"/>
</dbReference>
<feature type="binding site" description="via carbamate group" evidence="1">
    <location>
        <position position="149"/>
    </location>
    <ligand>
        <name>Zn(2+)</name>
        <dbReference type="ChEBI" id="CHEBI:29105"/>
        <label>1</label>
    </ligand>
</feature>
<feature type="domain" description="Amidohydrolase-related" evidence="4">
    <location>
        <begin position="246"/>
        <end position="354"/>
    </location>
</feature>
<gene>
    <name evidence="5" type="ORF">E2L03_15315</name>
</gene>
<comment type="caution">
    <text evidence="5">The sequence shown here is derived from an EMBL/GenBank/DDBJ whole genome shotgun (WGS) entry which is preliminary data.</text>
</comment>
<dbReference type="RefSeq" id="WP_134259563.1">
    <property type="nucleotide sequence ID" value="NZ_LDIM01000014.1"/>
</dbReference>
<dbReference type="Gene3D" id="3.20.20.140">
    <property type="entry name" value="Metal-dependent hydrolases"/>
    <property type="match status" value="1"/>
</dbReference>
<dbReference type="SUPFAM" id="SSF51338">
    <property type="entry name" value="Composite domain of metallo-dependent hydrolases"/>
    <property type="match status" value="1"/>
</dbReference>
<dbReference type="AlphaFoldDB" id="A0A4Y7WK28"/>
<dbReference type="EMBL" id="SNUX01000003">
    <property type="protein sequence ID" value="TES48475.1"/>
    <property type="molecule type" value="Genomic_DNA"/>
</dbReference>
<keyword evidence="5" id="KW-0378">Hydrolase</keyword>